<dbReference type="SUPFAM" id="SSF111331">
    <property type="entry name" value="NAD kinase/diacylglycerol kinase-like"/>
    <property type="match status" value="1"/>
</dbReference>
<evidence type="ECO:0000256" key="4">
    <source>
        <dbReference type="ARBA" id="ARBA00022840"/>
    </source>
</evidence>
<keyword evidence="1" id="KW-0808">Transferase</keyword>
<reference evidence="7" key="1">
    <citation type="journal article" date="2018" name="Front. Microbiol.">
        <title>Genome-Based Analysis Reveals the Taxonomy and Diversity of the Family Idiomarinaceae.</title>
        <authorList>
            <person name="Liu Y."/>
            <person name="Lai Q."/>
            <person name="Shao Z."/>
        </authorList>
    </citation>
    <scope>NUCLEOTIDE SEQUENCE [LARGE SCALE GENOMIC DNA]</scope>
    <source>
        <strain evidence="7">AIS</strain>
    </source>
</reference>
<dbReference type="Gene3D" id="3.40.50.10330">
    <property type="entry name" value="Probable inorganic polyphosphate/atp-NAD kinase, domain 1"/>
    <property type="match status" value="1"/>
</dbReference>
<evidence type="ECO:0000259" key="5">
    <source>
        <dbReference type="PROSITE" id="PS50146"/>
    </source>
</evidence>
<dbReference type="GO" id="GO:0016301">
    <property type="term" value="F:kinase activity"/>
    <property type="evidence" value="ECO:0007669"/>
    <property type="project" value="UniProtKB-KW"/>
</dbReference>
<dbReference type="GO" id="GO:0008654">
    <property type="term" value="P:phospholipid biosynthetic process"/>
    <property type="evidence" value="ECO:0007669"/>
    <property type="project" value="InterPro"/>
</dbReference>
<keyword evidence="7" id="KW-1185">Reference proteome</keyword>
<evidence type="ECO:0000313" key="6">
    <source>
        <dbReference type="EMBL" id="RUO38452.1"/>
    </source>
</evidence>
<dbReference type="EMBL" id="PIPP01000001">
    <property type="protein sequence ID" value="RUO38452.1"/>
    <property type="molecule type" value="Genomic_DNA"/>
</dbReference>
<sequence length="301" mass="32841">MLSSRKVLIFLNPLASKRRQLLLNTLIHELDARGISYTYFETFPDVAKTIDAISASVVDCSEIVVLGGDGTLHQAVNALIGFRLPIGYIPCGTGNDFARGWFANLQLSAVEWVQQALDAATEVIDVGQAGSRYFINVAGVGFDGELVKRMGNKKFIWPKFSYLLAALRAISGYQARSFALAGSNAKVMALAQRPGFLLALANNQYFGAGMHIAPHAKVDDGTLAYCFIEKCSWLSRFKILNRVGKGAHASHPKVHCGQLHAVQIKTPNLPVQADGEYIGDTPMIVRTIPAAIQLRRARRVN</sequence>
<evidence type="ECO:0000256" key="3">
    <source>
        <dbReference type="ARBA" id="ARBA00022777"/>
    </source>
</evidence>
<dbReference type="PANTHER" id="PTHR12358:SF54">
    <property type="entry name" value="SPHINGOSINE KINASE RELATED PROTEIN"/>
    <property type="match status" value="1"/>
</dbReference>
<dbReference type="Pfam" id="PF00781">
    <property type="entry name" value="DAGK_cat"/>
    <property type="match status" value="1"/>
</dbReference>
<organism evidence="6 7">
    <name type="scientific">Aliidiomarina shirensis</name>
    <dbReference type="NCBI Taxonomy" id="1048642"/>
    <lineage>
        <taxon>Bacteria</taxon>
        <taxon>Pseudomonadati</taxon>
        <taxon>Pseudomonadota</taxon>
        <taxon>Gammaproteobacteria</taxon>
        <taxon>Alteromonadales</taxon>
        <taxon>Idiomarinaceae</taxon>
        <taxon>Aliidiomarina</taxon>
    </lineage>
</organism>
<dbReference type="InterPro" id="IPR045540">
    <property type="entry name" value="YegS/DAGK_C"/>
</dbReference>
<dbReference type="InterPro" id="IPR050187">
    <property type="entry name" value="Lipid_Phosphate_FormReg"/>
</dbReference>
<feature type="domain" description="DAGKc" evidence="5">
    <location>
        <begin position="2"/>
        <end position="133"/>
    </location>
</feature>
<proteinExistence type="predicted"/>
<evidence type="ECO:0000313" key="7">
    <source>
        <dbReference type="Proteomes" id="UP000286934"/>
    </source>
</evidence>
<dbReference type="InterPro" id="IPR001206">
    <property type="entry name" value="Diacylglycerol_kinase_cat_dom"/>
</dbReference>
<dbReference type="GO" id="GO:0005524">
    <property type="term" value="F:ATP binding"/>
    <property type="evidence" value="ECO:0007669"/>
    <property type="project" value="UniProtKB-KW"/>
</dbReference>
<dbReference type="Gene3D" id="2.60.200.40">
    <property type="match status" value="1"/>
</dbReference>
<name>A0A432WXE3_9GAMM</name>
<dbReference type="Proteomes" id="UP000286934">
    <property type="component" value="Unassembled WGS sequence"/>
</dbReference>
<accession>A0A432WXE3</accession>
<dbReference type="SMART" id="SM00046">
    <property type="entry name" value="DAGKc"/>
    <property type="match status" value="1"/>
</dbReference>
<dbReference type="AlphaFoldDB" id="A0A432WXE3"/>
<evidence type="ECO:0000256" key="1">
    <source>
        <dbReference type="ARBA" id="ARBA00022679"/>
    </source>
</evidence>
<keyword evidence="3" id="KW-0418">Kinase</keyword>
<evidence type="ECO:0000256" key="2">
    <source>
        <dbReference type="ARBA" id="ARBA00022741"/>
    </source>
</evidence>
<keyword evidence="2" id="KW-0547">Nucleotide-binding</keyword>
<dbReference type="InterPro" id="IPR005218">
    <property type="entry name" value="Diacylglycerol/lipid_kinase"/>
</dbReference>
<comment type="caution">
    <text evidence="6">The sequence shown here is derived from an EMBL/GenBank/DDBJ whole genome shotgun (WGS) entry which is preliminary data.</text>
</comment>
<dbReference type="OrthoDB" id="142078at2"/>
<protein>
    <recommendedName>
        <fullName evidence="5">DAGKc domain-containing protein</fullName>
    </recommendedName>
</protein>
<dbReference type="RefSeq" id="WP_126805672.1">
    <property type="nucleotide sequence ID" value="NZ_PIPP01000001.1"/>
</dbReference>
<dbReference type="PANTHER" id="PTHR12358">
    <property type="entry name" value="SPHINGOSINE KINASE"/>
    <property type="match status" value="1"/>
</dbReference>
<dbReference type="InterPro" id="IPR016064">
    <property type="entry name" value="NAD/diacylglycerol_kinase_sf"/>
</dbReference>
<dbReference type="NCBIfam" id="TIGR00147">
    <property type="entry name" value="YegS/Rv2252/BmrU family lipid kinase"/>
    <property type="match status" value="1"/>
</dbReference>
<dbReference type="InterPro" id="IPR017438">
    <property type="entry name" value="ATP-NAD_kinase_N"/>
</dbReference>
<dbReference type="Pfam" id="PF19279">
    <property type="entry name" value="YegS_C"/>
    <property type="match status" value="1"/>
</dbReference>
<keyword evidence="4" id="KW-0067">ATP-binding</keyword>
<gene>
    <name evidence="6" type="ORF">CWE13_02090</name>
</gene>
<dbReference type="PROSITE" id="PS50146">
    <property type="entry name" value="DAGK"/>
    <property type="match status" value="1"/>
</dbReference>